<organism evidence="2 3">
    <name type="scientific">Ustilaginoidea virens</name>
    <name type="common">Rice false smut fungus</name>
    <name type="synonym">Villosiclava virens</name>
    <dbReference type="NCBI Taxonomy" id="1159556"/>
    <lineage>
        <taxon>Eukaryota</taxon>
        <taxon>Fungi</taxon>
        <taxon>Dikarya</taxon>
        <taxon>Ascomycota</taxon>
        <taxon>Pezizomycotina</taxon>
        <taxon>Sordariomycetes</taxon>
        <taxon>Hypocreomycetidae</taxon>
        <taxon>Hypocreales</taxon>
        <taxon>Clavicipitaceae</taxon>
        <taxon>Ustilaginoidea</taxon>
    </lineage>
</organism>
<reference evidence="2" key="1">
    <citation type="submission" date="2020-03" db="EMBL/GenBank/DDBJ databases">
        <title>A mixture of massive structural variations and highly conserved coding sequences in Ustilaginoidea virens genome.</title>
        <authorList>
            <person name="Zhang K."/>
            <person name="Zhao Z."/>
            <person name="Zhang Z."/>
            <person name="Li Y."/>
            <person name="Hsiang T."/>
            <person name="Sun W."/>
        </authorList>
    </citation>
    <scope>NUCLEOTIDE SEQUENCE</scope>
    <source>
        <strain evidence="2">UV-8b</strain>
    </source>
</reference>
<dbReference type="SUPFAM" id="SSF53448">
    <property type="entry name" value="Nucleotide-diphospho-sugar transferases"/>
    <property type="match status" value="1"/>
</dbReference>
<dbReference type="InterPro" id="IPR029044">
    <property type="entry name" value="Nucleotide-diphossugar_trans"/>
</dbReference>
<dbReference type="EMBL" id="CP072755">
    <property type="protein sequence ID" value="QUC19149.1"/>
    <property type="molecule type" value="Genomic_DNA"/>
</dbReference>
<protein>
    <submittedName>
        <fullName evidence="2">Uncharacterized protein</fullName>
    </submittedName>
</protein>
<dbReference type="Proteomes" id="UP000027002">
    <property type="component" value="Chromosome 3"/>
</dbReference>
<dbReference type="PANTHER" id="PTHR11183">
    <property type="entry name" value="GLYCOGENIN SUBFAMILY MEMBER"/>
    <property type="match status" value="1"/>
</dbReference>
<sequence length="448" mass="49510">MGHQGRVALPRGGLLLLAVLALAILSSTYLWTSTPRPNELVSTVFAHNNPSSFTPGSSSSSEAAAAAVDHDHDHDALAPEHFSDPAADPPLPDADRPPPPTAESEKGDGSLGKHFSIRPSARNRAARVPGCLYPLLIHVTPDAHCTGALAAYASIVRNVLAQPEALRNRTCVHVTYIDANLTTVEDMYRWRARPNPFAHLPDCAALDGPELNKVVPLRFQALAAIEKPEFMETRPTWLAALNKVHSWGFDLYPRVLIVDADSIIVRDLDRIFADADPRATIVGAPDQYGNCHDRSRLNGGMILLRPSRYFHISAAELLYDKHASCFSGRWDQSEQELLNCICGYLYDGYRPLRPEFQCSIMPLYNSVWPKNYGCSGARVVPVRSIHFTPAPKPWDIHEADFDARPDTRLWKCIRDAARSDGVDQLRSCKTLTLQDTMSLPEVPESKQG</sequence>
<evidence type="ECO:0000313" key="2">
    <source>
        <dbReference type="EMBL" id="QUC19149.1"/>
    </source>
</evidence>
<dbReference type="GeneID" id="66064168"/>
<dbReference type="Gene3D" id="3.90.550.10">
    <property type="entry name" value="Spore Coat Polysaccharide Biosynthesis Protein SpsA, Chain A"/>
    <property type="match status" value="1"/>
</dbReference>
<feature type="compositionally biased region" description="Pro residues" evidence="1">
    <location>
        <begin position="87"/>
        <end position="101"/>
    </location>
</feature>
<accession>A0A8E5HPH9</accession>
<feature type="region of interest" description="Disordered" evidence="1">
    <location>
        <begin position="75"/>
        <end position="118"/>
    </location>
</feature>
<evidence type="ECO:0000313" key="3">
    <source>
        <dbReference type="Proteomes" id="UP000027002"/>
    </source>
</evidence>
<dbReference type="RefSeq" id="XP_042996822.1">
    <property type="nucleotide sequence ID" value="XM_043140888.1"/>
</dbReference>
<name>A0A8E5HPH9_USTVR</name>
<dbReference type="InterPro" id="IPR050587">
    <property type="entry name" value="GNT1/Glycosyltrans_8"/>
</dbReference>
<dbReference type="OrthoDB" id="2014201at2759"/>
<keyword evidence="3" id="KW-1185">Reference proteome</keyword>
<gene>
    <name evidence="2" type="ORF">UV8b_03390</name>
</gene>
<proteinExistence type="predicted"/>
<dbReference type="AlphaFoldDB" id="A0A8E5HPH9"/>
<evidence type="ECO:0000256" key="1">
    <source>
        <dbReference type="SAM" id="MobiDB-lite"/>
    </source>
</evidence>
<dbReference type="KEGG" id="uvi:66064168"/>